<dbReference type="RefSeq" id="WP_192463622.1">
    <property type="nucleotide sequence ID" value="NZ_JACYFJ010000009.1"/>
</dbReference>
<organism evidence="1 2">
    <name type="scientific">Euzebyella saccharophila</name>
    <dbReference type="NCBI Taxonomy" id="679664"/>
    <lineage>
        <taxon>Bacteria</taxon>
        <taxon>Pseudomonadati</taxon>
        <taxon>Bacteroidota</taxon>
        <taxon>Flavobacteriia</taxon>
        <taxon>Flavobacteriales</taxon>
        <taxon>Flavobacteriaceae</taxon>
        <taxon>Euzebyella</taxon>
    </lineage>
</organism>
<accession>A0ABV8JVD1</accession>
<comment type="caution">
    <text evidence="1">The sequence shown here is derived from an EMBL/GenBank/DDBJ whole genome shotgun (WGS) entry which is preliminary data.</text>
</comment>
<dbReference type="PROSITE" id="PS51257">
    <property type="entry name" value="PROKAR_LIPOPROTEIN"/>
    <property type="match status" value="1"/>
</dbReference>
<sequence>MKNRFILLVALVILSACNDETKTSITHQPTVADYTEGEKWVWKYKGVTTAGEVRSDGTDTRKIVKFDDELGMTIGKDTIPVTEIAKPEESETPKYDWPLEVGKKWKYENNWTSQDGTTGSQSQTATVLSYQEETVEAGTFMAYTIEYIGTTSNSRGYSADEKEVWLYAPSVKNFIKLTQDQGDFHYVEELIEYSKP</sequence>
<dbReference type="Proteomes" id="UP001595814">
    <property type="component" value="Unassembled WGS sequence"/>
</dbReference>
<gene>
    <name evidence="1" type="ORF">ACFOUT_16970</name>
</gene>
<name>A0ABV8JVD1_9FLAO</name>
<reference evidence="2" key="1">
    <citation type="journal article" date="2019" name="Int. J. Syst. Evol. Microbiol.">
        <title>The Global Catalogue of Microorganisms (GCM) 10K type strain sequencing project: providing services to taxonomists for standard genome sequencing and annotation.</title>
        <authorList>
            <consortium name="The Broad Institute Genomics Platform"/>
            <consortium name="The Broad Institute Genome Sequencing Center for Infectious Disease"/>
            <person name="Wu L."/>
            <person name="Ma J."/>
        </authorList>
    </citation>
    <scope>NUCLEOTIDE SEQUENCE [LARGE SCALE GENOMIC DNA]</scope>
    <source>
        <strain evidence="2">CECT 7477</strain>
    </source>
</reference>
<evidence type="ECO:0000313" key="1">
    <source>
        <dbReference type="EMBL" id="MFC4097581.1"/>
    </source>
</evidence>
<evidence type="ECO:0008006" key="3">
    <source>
        <dbReference type="Google" id="ProtNLM"/>
    </source>
</evidence>
<dbReference type="EMBL" id="JBHSAW010000022">
    <property type="protein sequence ID" value="MFC4097581.1"/>
    <property type="molecule type" value="Genomic_DNA"/>
</dbReference>
<proteinExistence type="predicted"/>
<protein>
    <recommendedName>
        <fullName evidence="3">Lipoprotein</fullName>
    </recommendedName>
</protein>
<keyword evidence="2" id="KW-1185">Reference proteome</keyword>
<evidence type="ECO:0000313" key="2">
    <source>
        <dbReference type="Proteomes" id="UP001595814"/>
    </source>
</evidence>